<keyword evidence="8" id="KW-0934">Plastid</keyword>
<keyword evidence="12" id="KW-0626">Porin</keyword>
<evidence type="ECO:0000256" key="11">
    <source>
        <dbReference type="ARBA" id="ARBA00023065"/>
    </source>
</evidence>
<keyword evidence="9" id="KW-0812">Transmembrane</keyword>
<dbReference type="EMBL" id="JAMZMK010010107">
    <property type="protein sequence ID" value="KAI7732938.1"/>
    <property type="molecule type" value="Genomic_DNA"/>
</dbReference>
<proteinExistence type="predicted"/>
<evidence type="ECO:0000256" key="5">
    <source>
        <dbReference type="ARBA" id="ARBA00022448"/>
    </source>
</evidence>
<evidence type="ECO:0000256" key="9">
    <source>
        <dbReference type="ARBA" id="ARBA00022692"/>
    </source>
</evidence>
<dbReference type="AlphaFoldDB" id="A0AAD5C234"/>
<keyword evidence="13" id="KW-0472">Membrane</keyword>
<evidence type="ECO:0000256" key="2">
    <source>
        <dbReference type="ARBA" id="ARBA00004396"/>
    </source>
</evidence>
<evidence type="ECO:0000313" key="15">
    <source>
        <dbReference type="Proteomes" id="UP001206925"/>
    </source>
</evidence>
<protein>
    <submittedName>
        <fullName evidence="14">Uncharacterized protein</fullName>
    </submittedName>
</protein>
<dbReference type="GO" id="GO:0015288">
    <property type="term" value="F:porin activity"/>
    <property type="evidence" value="ECO:0007669"/>
    <property type="project" value="UniProtKB-KW"/>
</dbReference>
<dbReference type="GO" id="GO:0034426">
    <property type="term" value="C:etioplast membrane"/>
    <property type="evidence" value="ECO:0007669"/>
    <property type="project" value="UniProtKB-SubCell"/>
</dbReference>
<dbReference type="PANTHER" id="PTHR35284:SF1">
    <property type="entry name" value="OUTER ENVELOPE PORE PROTEIN 24A, CHLOROPLASTIC-RELATED"/>
    <property type="match status" value="1"/>
</dbReference>
<evidence type="ECO:0000256" key="1">
    <source>
        <dbReference type="ARBA" id="ARBA00002327"/>
    </source>
</evidence>
<organism evidence="14 15">
    <name type="scientific">Ambrosia artemisiifolia</name>
    <name type="common">Common ragweed</name>
    <dbReference type="NCBI Taxonomy" id="4212"/>
    <lineage>
        <taxon>Eukaryota</taxon>
        <taxon>Viridiplantae</taxon>
        <taxon>Streptophyta</taxon>
        <taxon>Embryophyta</taxon>
        <taxon>Tracheophyta</taxon>
        <taxon>Spermatophyta</taxon>
        <taxon>Magnoliopsida</taxon>
        <taxon>eudicotyledons</taxon>
        <taxon>Gunneridae</taxon>
        <taxon>Pentapetalae</taxon>
        <taxon>asterids</taxon>
        <taxon>campanulids</taxon>
        <taxon>Asterales</taxon>
        <taxon>Asteraceae</taxon>
        <taxon>Asteroideae</taxon>
        <taxon>Heliantheae alliance</taxon>
        <taxon>Heliantheae</taxon>
        <taxon>Ambrosia</taxon>
    </lineage>
</organism>
<comment type="function">
    <text evidence="1">High-conductance voltage-dependent solute channel with a slight selectivity for cations transporting triosephosphates, dicarboxylic acids, ATP, inorganic phosphate (Pi), sugars, and positively or negatively charged amino acids.</text>
</comment>
<keyword evidence="6" id="KW-1134">Transmembrane beta strand</keyword>
<evidence type="ECO:0000256" key="10">
    <source>
        <dbReference type="ARBA" id="ARBA00022805"/>
    </source>
</evidence>
<accession>A0AAD5C234</accession>
<evidence type="ECO:0000256" key="7">
    <source>
        <dbReference type="ARBA" id="ARBA00022528"/>
    </source>
</evidence>
<dbReference type="GO" id="GO:0034765">
    <property type="term" value="P:regulation of monoatomic ion transmembrane transport"/>
    <property type="evidence" value="ECO:0007669"/>
    <property type="project" value="InterPro"/>
</dbReference>
<keyword evidence="7" id="KW-0150">Chloroplast</keyword>
<comment type="subunit">
    <text evidence="4">Homooligomers form large rather nonselective pores in plastidial outer membranes.</text>
</comment>
<keyword evidence="15" id="KW-1185">Reference proteome</keyword>
<evidence type="ECO:0000256" key="4">
    <source>
        <dbReference type="ARBA" id="ARBA00011593"/>
    </source>
</evidence>
<reference evidence="14" key="1">
    <citation type="submission" date="2022-06" db="EMBL/GenBank/DDBJ databases">
        <title>Uncovering the hologenomic basis of an extraordinary plant invasion.</title>
        <authorList>
            <person name="Bieker V.C."/>
            <person name="Martin M.D."/>
            <person name="Gilbert T."/>
            <person name="Hodgins K."/>
            <person name="Battlay P."/>
            <person name="Petersen B."/>
            <person name="Wilson J."/>
        </authorList>
    </citation>
    <scope>NUCLEOTIDE SEQUENCE</scope>
    <source>
        <strain evidence="14">AA19_3_7</strain>
        <tissue evidence="14">Leaf</tissue>
    </source>
</reference>
<dbReference type="InterPro" id="IPR034626">
    <property type="entry name" value="OEP24"/>
</dbReference>
<dbReference type="GO" id="GO:0022843">
    <property type="term" value="F:voltage-gated monoatomic cation channel activity"/>
    <property type="evidence" value="ECO:0007669"/>
    <property type="project" value="InterPro"/>
</dbReference>
<keyword evidence="11" id="KW-0406">Ion transport</keyword>
<dbReference type="GO" id="GO:0046930">
    <property type="term" value="C:pore complex"/>
    <property type="evidence" value="ECO:0007669"/>
    <property type="project" value="UniProtKB-KW"/>
</dbReference>
<comment type="caution">
    <text evidence="14">The sequence shown here is derived from an EMBL/GenBank/DDBJ whole genome shotgun (WGS) entry which is preliminary data.</text>
</comment>
<dbReference type="Proteomes" id="UP001206925">
    <property type="component" value="Unassembled WGS sequence"/>
</dbReference>
<keyword evidence="5" id="KW-0813">Transport</keyword>
<evidence type="ECO:0000256" key="8">
    <source>
        <dbReference type="ARBA" id="ARBA00022640"/>
    </source>
</evidence>
<evidence type="ECO:0000256" key="6">
    <source>
        <dbReference type="ARBA" id="ARBA00022452"/>
    </source>
</evidence>
<comment type="subcellular location">
    <subcellularLocation>
        <location evidence="2">Plastid</location>
        <location evidence="2">Chloroplast outer membrane</location>
        <topology evidence="2">Multi-pass membrane protein</topology>
    </subcellularLocation>
    <subcellularLocation>
        <location evidence="3">Plastid</location>
        <location evidence="3">Etioplast membrane</location>
        <topology evidence="3">Multi-pass membrane protein</topology>
    </subcellularLocation>
</comment>
<dbReference type="PANTHER" id="PTHR35284">
    <property type="entry name" value="OUTER ENVELOPE PORE PROTEIN 24A, CHLOROPLASTIC-RELATED"/>
    <property type="match status" value="1"/>
</dbReference>
<dbReference type="GO" id="GO:0009707">
    <property type="term" value="C:chloroplast outer membrane"/>
    <property type="evidence" value="ECO:0007669"/>
    <property type="project" value="UniProtKB-SubCell"/>
</dbReference>
<keyword evidence="10" id="KW-1002">Plastid outer membrane</keyword>
<evidence type="ECO:0000256" key="3">
    <source>
        <dbReference type="ARBA" id="ARBA00004441"/>
    </source>
</evidence>
<evidence type="ECO:0000256" key="12">
    <source>
        <dbReference type="ARBA" id="ARBA00023114"/>
    </source>
</evidence>
<evidence type="ECO:0000256" key="13">
    <source>
        <dbReference type="ARBA" id="ARBA00023136"/>
    </source>
</evidence>
<name>A0AAD5C234_AMBAR</name>
<evidence type="ECO:0000313" key="14">
    <source>
        <dbReference type="EMBL" id="KAI7732938.1"/>
    </source>
</evidence>
<gene>
    <name evidence="14" type="ORF">M8C21_025690</name>
</gene>
<sequence>MKASLKAKYDADKATAASAVTLAFNAGDVKLRASMTDATVVNGPSLNGLALAVDKPGSFSIDYNVPKKDFRFMFMNTIKVSDKPLNLMYSHSLGDQKTMLDGTLVIDSDNKVSVHHVLGSGNCKLKYTYVHGGLTTFEPSYDLAKDSWDFAVSRKVYADHVLRAAYQTSSQNLAVDWLTKSKLIGSYKVSAHFNLEGGIKVPKVTAESTWDFEM</sequence>